<dbReference type="InterPro" id="IPR029052">
    <property type="entry name" value="Metallo-depent_PP-like"/>
</dbReference>
<dbReference type="GeneID" id="36543070"/>
<evidence type="ECO:0000313" key="2">
    <source>
        <dbReference type="EMBL" id="PKY00345.1"/>
    </source>
</evidence>
<dbReference type="VEuPathDB" id="FungiDB:P168DRAFT_276300"/>
<dbReference type="PANTHER" id="PTHR12905">
    <property type="entry name" value="METALLOPHOSPHOESTERASE"/>
    <property type="match status" value="1"/>
</dbReference>
<dbReference type="CDD" id="cd07379">
    <property type="entry name" value="MPP_239FB"/>
    <property type="match status" value="1"/>
</dbReference>
<accession>A0A2I1CRV6</accession>
<dbReference type="InterPro" id="IPR051693">
    <property type="entry name" value="UPF0046_metallophosphoest"/>
</dbReference>
<gene>
    <name evidence="2" type="ORF">P168DRAFT_276300</name>
</gene>
<dbReference type="SUPFAM" id="SSF56300">
    <property type="entry name" value="Metallo-dependent phosphatases"/>
    <property type="match status" value="1"/>
</dbReference>
<keyword evidence="3" id="KW-1185">Reference proteome</keyword>
<name>A0A2I1CRV6_ASPC2</name>
<protein>
    <submittedName>
        <fullName evidence="2">Metallo-dependent phosphatase</fullName>
    </submittedName>
</protein>
<sequence length="312" mass="34776">MSVFGKQSTTPLDAFLNRPRPSAWQQFLSQPCVFLARKVYTWQQITPAQPLTNPVSVVCISDTHNSQPALPDGDILIHAGDLTQSGSPKELQATVDWLHAQPHPIKIVIAGNHDLCLDASFTHGSDHASLTGTSKPPGEPINWRDIIYLQDTETTVTCNNGRRLRIYGSPHSPRHGNWAFQYPRSQDIWTGKVPGDLDILVTHGPPRAHLDLLNLGCVHLLRELWRVRPRLHVFGHVHEGAGTEWLQFNALQDVYERTVVSKGGAWNLVQVIKAFVQAVFSPIIEAKCLLVNPAIVGGLRDDERRRPVKVII</sequence>
<dbReference type="Pfam" id="PF00149">
    <property type="entry name" value="Metallophos"/>
    <property type="match status" value="1"/>
</dbReference>
<dbReference type="InterPro" id="IPR004843">
    <property type="entry name" value="Calcineurin-like_PHP"/>
</dbReference>
<dbReference type="Gene3D" id="3.60.21.10">
    <property type="match status" value="1"/>
</dbReference>
<dbReference type="PANTHER" id="PTHR12905:SF18">
    <property type="entry name" value="ESTER HYDROLASE, PUTATIVE (AFU_ORTHOLOGUE AFUA_4G03130)-RELATED"/>
    <property type="match status" value="1"/>
</dbReference>
<dbReference type="GO" id="GO:0016787">
    <property type="term" value="F:hydrolase activity"/>
    <property type="evidence" value="ECO:0007669"/>
    <property type="project" value="InterPro"/>
</dbReference>
<reference evidence="2" key="1">
    <citation type="submission" date="2016-12" db="EMBL/GenBank/DDBJ databases">
        <title>The genomes of Aspergillus section Nigri reveals drivers in fungal speciation.</title>
        <authorList>
            <consortium name="DOE Joint Genome Institute"/>
            <person name="Vesth T.C."/>
            <person name="Nybo J."/>
            <person name="Theobald S."/>
            <person name="Brandl J."/>
            <person name="Frisvad J.C."/>
            <person name="Nielsen K.F."/>
            <person name="Lyhne E.K."/>
            <person name="Kogle M.E."/>
            <person name="Kuo A."/>
            <person name="Riley R."/>
            <person name="Clum A."/>
            <person name="Nolan M."/>
            <person name="Lipzen A."/>
            <person name="Salamov A."/>
            <person name="Henrissat B."/>
            <person name="Wiebenga A."/>
            <person name="De vries R.P."/>
            <person name="Grigoriev I.V."/>
            <person name="Mortensen U.H."/>
            <person name="Andersen M.R."/>
            <person name="Baker S.E."/>
        </authorList>
    </citation>
    <scope>NUCLEOTIDE SEQUENCE</scope>
    <source>
        <strain evidence="2">IBT 28561</strain>
    </source>
</reference>
<organism evidence="2 3">
    <name type="scientific">Aspergillus campestris (strain IBT 28561)</name>
    <dbReference type="NCBI Taxonomy" id="1392248"/>
    <lineage>
        <taxon>Eukaryota</taxon>
        <taxon>Fungi</taxon>
        <taxon>Dikarya</taxon>
        <taxon>Ascomycota</taxon>
        <taxon>Pezizomycotina</taxon>
        <taxon>Eurotiomycetes</taxon>
        <taxon>Eurotiomycetidae</taxon>
        <taxon>Eurotiales</taxon>
        <taxon>Aspergillaceae</taxon>
        <taxon>Aspergillus</taxon>
        <taxon>Aspergillus subgen. Circumdati</taxon>
    </lineage>
</organism>
<evidence type="ECO:0000259" key="1">
    <source>
        <dbReference type="Pfam" id="PF00149"/>
    </source>
</evidence>
<proteinExistence type="predicted"/>
<dbReference type="AlphaFoldDB" id="A0A2I1CRV6"/>
<dbReference type="OrthoDB" id="630188at2759"/>
<dbReference type="Proteomes" id="UP000234254">
    <property type="component" value="Unassembled WGS sequence"/>
</dbReference>
<comment type="caution">
    <text evidence="2">The sequence shown here is derived from an EMBL/GenBank/DDBJ whole genome shotgun (WGS) entry which is preliminary data.</text>
</comment>
<dbReference type="EMBL" id="MSFM01000015">
    <property type="protein sequence ID" value="PKY00345.1"/>
    <property type="molecule type" value="Genomic_DNA"/>
</dbReference>
<evidence type="ECO:0000313" key="3">
    <source>
        <dbReference type="Proteomes" id="UP000234254"/>
    </source>
</evidence>
<feature type="domain" description="Calcineurin-like phosphoesterase" evidence="1">
    <location>
        <begin position="71"/>
        <end position="239"/>
    </location>
</feature>
<dbReference type="RefSeq" id="XP_024688939.1">
    <property type="nucleotide sequence ID" value="XM_024835546.1"/>
</dbReference>